<dbReference type="RefSeq" id="XP_043151978.1">
    <property type="nucleotide sequence ID" value="XM_043296043.1"/>
</dbReference>
<dbReference type="GO" id="GO:0004497">
    <property type="term" value="F:monooxygenase activity"/>
    <property type="evidence" value="ECO:0007669"/>
    <property type="project" value="InterPro"/>
</dbReference>
<dbReference type="GeneID" id="66989517"/>
<dbReference type="Gene3D" id="3.50.50.60">
    <property type="entry name" value="FAD/NAD(P)-binding domain"/>
    <property type="match status" value="1"/>
</dbReference>
<dbReference type="SUPFAM" id="SSF51905">
    <property type="entry name" value="FAD/NAD(P)-binding domain"/>
    <property type="match status" value="1"/>
</dbReference>
<evidence type="ECO:0000256" key="2">
    <source>
        <dbReference type="ARBA" id="ARBA00022630"/>
    </source>
</evidence>
<dbReference type="Pfam" id="PF01494">
    <property type="entry name" value="FAD_binding_3"/>
    <property type="match status" value="1"/>
</dbReference>
<keyword evidence="3" id="KW-0274">FAD</keyword>
<reference evidence="7" key="1">
    <citation type="journal article" date="2015" name="Genome Announc.">
        <title>Draft Genome Sequence of the Pathogenic Filamentous Fungus Aspergillus udagawae Strain IFM 46973T.</title>
        <authorList>
            <person name="Kusuya Y."/>
            <person name="Takahashi-Nakaguchi A."/>
            <person name="Takahashi H."/>
            <person name="Yaguchi T."/>
        </authorList>
    </citation>
    <scope>NUCLEOTIDE SEQUENCE</scope>
    <source>
        <strain evidence="7">IFM 46973</strain>
    </source>
</reference>
<dbReference type="InterPro" id="IPR002938">
    <property type="entry name" value="FAD-bd"/>
</dbReference>
<accession>A0A8E0R0B3</accession>
<evidence type="ECO:0000313" key="8">
    <source>
        <dbReference type="Proteomes" id="UP000036893"/>
    </source>
</evidence>
<keyword evidence="5" id="KW-0812">Transmembrane</keyword>
<dbReference type="PRINTS" id="PR00420">
    <property type="entry name" value="RNGMNOXGNASE"/>
</dbReference>
<evidence type="ECO:0000259" key="6">
    <source>
        <dbReference type="Pfam" id="PF01494"/>
    </source>
</evidence>
<evidence type="ECO:0000256" key="3">
    <source>
        <dbReference type="ARBA" id="ARBA00022827"/>
    </source>
</evidence>
<evidence type="ECO:0000256" key="5">
    <source>
        <dbReference type="SAM" id="Phobius"/>
    </source>
</evidence>
<gene>
    <name evidence="7" type="ORF">Aud_002041</name>
</gene>
<proteinExistence type="inferred from homology"/>
<comment type="caution">
    <text evidence="7">The sequence shown here is derived from an EMBL/GenBank/DDBJ whole genome shotgun (WGS) entry which is preliminary data.</text>
</comment>
<reference evidence="7" key="2">
    <citation type="submission" date="2021-01" db="EMBL/GenBank/DDBJ databases">
        <title>Pan-genome distribution and transcriptional activeness of fungal secondary metabolism genes in Aspergillus section Fumigati.</title>
        <authorList>
            <person name="Takahashi H."/>
            <person name="Umemura M."/>
            <person name="Ninomiya A."/>
            <person name="Kusuya Y."/>
            <person name="Urayama S."/>
            <person name="Shimizu M."/>
            <person name="Watanabe A."/>
            <person name="Kamei K."/>
            <person name="Yaguchi T."/>
            <person name="Hagiwara D."/>
        </authorList>
    </citation>
    <scope>NUCLEOTIDE SEQUENCE</scope>
    <source>
        <strain evidence="7">IFM 46973</strain>
    </source>
</reference>
<keyword evidence="4" id="KW-0560">Oxidoreductase</keyword>
<dbReference type="EMBL" id="BBXM02000010">
    <property type="protein sequence ID" value="GIC94712.1"/>
    <property type="molecule type" value="Genomic_DNA"/>
</dbReference>
<evidence type="ECO:0000256" key="4">
    <source>
        <dbReference type="ARBA" id="ARBA00023002"/>
    </source>
</evidence>
<keyword evidence="5" id="KW-1133">Transmembrane helix</keyword>
<keyword evidence="2" id="KW-0285">Flavoprotein</keyword>
<dbReference type="Proteomes" id="UP000036893">
    <property type="component" value="Unassembled WGS sequence"/>
</dbReference>
<dbReference type="PANTHER" id="PTHR47356">
    <property type="entry name" value="FAD-DEPENDENT MONOOXYGENASE ASQG-RELATED"/>
    <property type="match status" value="1"/>
</dbReference>
<dbReference type="InterPro" id="IPR036188">
    <property type="entry name" value="FAD/NAD-bd_sf"/>
</dbReference>
<feature type="transmembrane region" description="Helical" evidence="5">
    <location>
        <begin position="12"/>
        <end position="35"/>
    </location>
</feature>
<evidence type="ECO:0000313" key="7">
    <source>
        <dbReference type="EMBL" id="GIC94712.1"/>
    </source>
</evidence>
<evidence type="ECO:0000256" key="1">
    <source>
        <dbReference type="ARBA" id="ARBA00007992"/>
    </source>
</evidence>
<sequence length="507" mass="55987">MAGKPARDELRILIIGGSIAGLTLAHALSALNISLQDNPSAKTVIKYTVLEKRSSFTPQEGASIGILPHGGRILDQLGLFQSVQDEIEPLHKAHLRFPGKNGYVATNESPRVVGDRFGLPFAFLERRTLLCILTEGLGIGGRAEQPGKVTRKGGEGSHVLCDKEVVRIEFVKDKGDEQEAVLVRTKDGGLYKGDLVVGCDGVHSIVRREMWRISAEEGQSIEPGEKKGLSAEYACIYGISSAVPGFEAGEHVASLNNKRSFLTFPGSHDRTFWFLIWKLDRKYVYTDGDMPRFTAADTASVVERYAEDIIWGEVTFRDLWDRRTRHNMTVLEENVFGTWHHKRIVCIGDSIHKMAPNTGQGANCAIEDAASLANLLHEFLISGQVGKPSTEQLDERLRQYTVERNGRVDKIYSVARTVVRLHARDTFYLRFFGRYVLPYSGDMPARAASKAIKGAPKLDFIPVSARVANGWNEDGTGGGSIMLRVVLGLILVLGASWTWKIVDNPLS</sequence>
<feature type="domain" description="FAD-binding" evidence="6">
    <location>
        <begin position="171"/>
        <end position="384"/>
    </location>
</feature>
<organism evidence="7 8">
    <name type="scientific">Aspergillus udagawae</name>
    <dbReference type="NCBI Taxonomy" id="91492"/>
    <lineage>
        <taxon>Eukaryota</taxon>
        <taxon>Fungi</taxon>
        <taxon>Dikarya</taxon>
        <taxon>Ascomycota</taxon>
        <taxon>Pezizomycotina</taxon>
        <taxon>Eurotiomycetes</taxon>
        <taxon>Eurotiomycetidae</taxon>
        <taxon>Eurotiales</taxon>
        <taxon>Aspergillaceae</taxon>
        <taxon>Aspergillus</taxon>
        <taxon>Aspergillus subgen. Fumigati</taxon>
    </lineage>
</organism>
<protein>
    <recommendedName>
        <fullName evidence="6">FAD-binding domain-containing protein</fullName>
    </recommendedName>
</protein>
<name>A0A8E0R0B3_9EURO</name>
<dbReference type="GO" id="GO:0071949">
    <property type="term" value="F:FAD binding"/>
    <property type="evidence" value="ECO:0007669"/>
    <property type="project" value="InterPro"/>
</dbReference>
<comment type="similarity">
    <text evidence="1">Belongs to the paxM FAD-dependent monooxygenase family.</text>
</comment>
<dbReference type="InterPro" id="IPR050562">
    <property type="entry name" value="FAD_mOase_fung"/>
</dbReference>
<dbReference type="AlphaFoldDB" id="A0A8E0R0B3"/>
<keyword evidence="5" id="KW-0472">Membrane</keyword>
<dbReference type="PANTHER" id="PTHR47356:SF2">
    <property type="entry name" value="FAD-BINDING DOMAIN-CONTAINING PROTEIN-RELATED"/>
    <property type="match status" value="1"/>
</dbReference>